<feature type="region of interest" description="Disordered" evidence="5">
    <location>
        <begin position="1547"/>
        <end position="1601"/>
    </location>
</feature>
<dbReference type="Pfam" id="PF25481">
    <property type="entry name" value="Nucleoprot-TPR"/>
    <property type="match status" value="1"/>
</dbReference>
<dbReference type="GeneID" id="30037424"/>
<feature type="coiled-coil region" evidence="4">
    <location>
        <begin position="1205"/>
        <end position="1509"/>
    </location>
</feature>
<organism evidence="9 10">
    <name type="scientific">Sugiyamaella lignohabitans</name>
    <dbReference type="NCBI Taxonomy" id="796027"/>
    <lineage>
        <taxon>Eukaryota</taxon>
        <taxon>Fungi</taxon>
        <taxon>Dikarya</taxon>
        <taxon>Ascomycota</taxon>
        <taxon>Saccharomycotina</taxon>
        <taxon>Dipodascomycetes</taxon>
        <taxon>Dipodascales</taxon>
        <taxon>Trichomonascaceae</taxon>
        <taxon>Sugiyamaella</taxon>
    </lineage>
</organism>
<feature type="coiled-coil region" evidence="4">
    <location>
        <begin position="324"/>
        <end position="400"/>
    </location>
</feature>
<evidence type="ECO:0000259" key="7">
    <source>
        <dbReference type="Pfam" id="PF25481"/>
    </source>
</evidence>
<evidence type="ECO:0000256" key="5">
    <source>
        <dbReference type="SAM" id="MobiDB-lite"/>
    </source>
</evidence>
<protein>
    <submittedName>
        <fullName evidence="9">Mlp1p</fullName>
    </submittedName>
</protein>
<dbReference type="Proteomes" id="UP000189580">
    <property type="component" value="Chromosome d"/>
</dbReference>
<dbReference type="OrthoDB" id="343070at2759"/>
<feature type="domain" description="Nucleoprotein TPR/MPL1" evidence="7">
    <location>
        <begin position="80"/>
        <end position="158"/>
    </location>
</feature>
<dbReference type="InterPro" id="IPR057577">
    <property type="entry name" value="Nucleoprot-TPR/MLP1_dom"/>
</dbReference>
<keyword evidence="10" id="KW-1185">Reference proteome</keyword>
<feature type="coiled-coil region" evidence="4">
    <location>
        <begin position="195"/>
        <end position="261"/>
    </location>
</feature>
<dbReference type="Pfam" id="PF07926">
    <property type="entry name" value="TPR_MLP1_2"/>
    <property type="match status" value="1"/>
</dbReference>
<dbReference type="EMBL" id="CP014502">
    <property type="protein sequence ID" value="ANB14246.1"/>
    <property type="molecule type" value="Genomic_DNA"/>
</dbReference>
<feature type="region of interest" description="Disordered" evidence="5">
    <location>
        <begin position="1"/>
        <end position="27"/>
    </location>
</feature>
<feature type="coiled-coil region" evidence="4">
    <location>
        <begin position="574"/>
        <end position="703"/>
    </location>
</feature>
<feature type="coiled-coil region" evidence="4">
    <location>
        <begin position="1129"/>
        <end position="1163"/>
    </location>
</feature>
<dbReference type="GO" id="GO:0006406">
    <property type="term" value="P:mRNA export from nucleus"/>
    <property type="evidence" value="ECO:0007669"/>
    <property type="project" value="TreeGrafter"/>
</dbReference>
<accession>A0A167EMB3</accession>
<sequence length="1811" mass="203445">MQNELDQVHSQTNTSSDGMRSLQQRIESLTNDKRHLFETLERRSSELRELRSELESAHQKSLDARKQIVELENQAQQARSSQMSSKLKEQSLGQEIELLKRSNDWLDSELKAKSEEFKKFRTERMTKLSTLQSEYDSLQSNHSSLVKRYDALQARFDEVSQSYDSSLVKIKDLQNAQVVAEESFRSEMAAQHRLTELWERSANESKARVEELQRTKSKDQSSQAAEMARWKAEAEKAREKADKFEKQMKNLETRLETVFSQNDNLVAADKVAGSVPSTPGPGSPQTPSRNGASSSNIGIFSPSGQIISKLQKSGGSLVQLYSDLQETKILLEKERHKNEVLRREMDNILEEMEDHAPIIMAEREEHRRLEVELAELSTQLEKATSDSDEFKAKLKVVESKYNDSITEKDIITQQVRDLSRQVQHLLVQRQLESDAEAPLTPQEHAELQRLLRTSDDDIGNTGSDTQRVISERLVLFKDIIELQKQNEYLLNATRELAEKTEKMDAASKKDYENLESAAVEEAKQAIKSLQEELARVNIKYDALKRERDMFRSMLKSGESNSGANNAPGGSSDQVEKLIAQHQEATQVIKQVEQNFEVYRNETSITIKTLNDQISSITNERTALQLKIAKLESQVEIAGERSKHSNSNLQLLQSENQELKKRNESLQESLSKQDLRTYQVAEELIDSKSLLDSVKNELSNLKAEKSLWKSIEERISKENAEHLEEKGRLNGILKNMEIVNAEREKNFQDTERRLNKQVDSLEAQVSRLNQKLEMEEREVKSLSDRRDVDNAEFNSKLESLRQELKKAQDNLAAAKSENEELSRIRRQLSAEIAAANEQLAVYKSQPGSTLETKLSEEIEILKRSLKEKDEQLASADKHIHDLTEVASAAEEALGSLNSSHEEYTASITENIAKKDSEIVNLKERLQVTTGILESTTKELDSIKSAKARGADDLKAEKEKLEARIAALLESEERFTKNQQDLKRDLEQQAIIAKEAQDNYEKELVKHAKAADTVQLLRAEVSQLKEQTIELHSKADSAAAQLSNAEASWDNQKYTYEHEIEQLKSRTEELASQNKTLLEQLESISSRVSNIKPEAGITGENVESEEPSSDDQLREIISYLRREKEIVDCNYELAQQESRRLKQQLDHTTAALDEAKVEIERERQRESDSLRIAAEHAKVIKQLEDINLLRESNSTLRTQSNYYMAKAKELETELNSVKERVEPLEDQLREAVAESEAKDSQIKIIEEDNEKWKQRAQQILQKYQRIDPEELQALKDEAEKLRTSLTALEEEKKQLQSQITVAVEAKAKEFEAKLAESAENYTSLNNKFSRLRDESQSKLAKRRGEVNQVREELNKSIAENTQLKESLENAKKELEAANTAQNTLGASNQAELAKLRTELTTTKEALEKAKSSPSQADDTEKDKRIAHLESEVNRLSDEAVELQRAQEMSGTEANAKVIELTQQKAHAEQRIVTLSNELTSLRESLSKAISNEQHEQKLNELKQQLEAAKQASNGSASGTDGNAVDIEALRKQVMEEAERSAINRLKANAQRRLAESTEKRKSELEAEFSRKEEELKKEYAQKEEELKAQLSQGGNGTGVDKEKLEALEKEYKAKNESLVSKHTEELKTATQAGRDAAAKEGAMRVQLLVKKAEKLEKEKAQLESEKNQLALQIRRLKGGEDIAGPTPAAAVNPAVGQNPVTSGGAGPKAAGGFARPTFASTASSATGGGQAQSSIPTAGGRLRPPTSVAGVSRPAGAQARPTIVRPGIARPGGAPATAQVSQILNAAAADATGAKRAASNDNSTNQDPKRRKE</sequence>
<gene>
    <name evidence="9" type="primary">MLP1</name>
    <name evidence="9" type="ORF">AWJ20_5207</name>
</gene>
<evidence type="ECO:0000313" key="9">
    <source>
        <dbReference type="EMBL" id="ANB14246.1"/>
    </source>
</evidence>
<dbReference type="Gene3D" id="1.10.287.1490">
    <property type="match status" value="2"/>
</dbReference>
<feature type="compositionally biased region" description="Basic and acidic residues" evidence="5">
    <location>
        <begin position="1550"/>
        <end position="1585"/>
    </location>
</feature>
<dbReference type="Pfam" id="PF25785">
    <property type="entry name" value="TPR"/>
    <property type="match status" value="1"/>
</dbReference>
<proteinExistence type="predicted"/>
<feature type="domain" description="Nucleoprotein TPR/MLP1-2" evidence="6">
    <location>
        <begin position="955"/>
        <end position="1082"/>
    </location>
</feature>
<evidence type="ECO:0000256" key="1">
    <source>
        <dbReference type="ARBA" id="ARBA00004123"/>
    </source>
</evidence>
<dbReference type="PANTHER" id="PTHR18898:SF2">
    <property type="entry name" value="NUCLEOPROTEIN TPR"/>
    <property type="match status" value="1"/>
</dbReference>
<evidence type="ECO:0000313" key="10">
    <source>
        <dbReference type="Proteomes" id="UP000189580"/>
    </source>
</evidence>
<feature type="compositionally biased region" description="Low complexity" evidence="5">
    <location>
        <begin position="1784"/>
        <end position="1795"/>
    </location>
</feature>
<dbReference type="RefSeq" id="XP_018736723.1">
    <property type="nucleotide sequence ID" value="XM_018882336.1"/>
</dbReference>
<feature type="region of interest" description="Disordered" evidence="5">
    <location>
        <begin position="1613"/>
        <end position="1635"/>
    </location>
</feature>
<feature type="region of interest" description="Disordered" evidence="5">
    <location>
        <begin position="271"/>
        <end position="297"/>
    </location>
</feature>
<feature type="coiled-coil region" evidence="4">
    <location>
        <begin position="482"/>
        <end position="546"/>
    </location>
</feature>
<feature type="coiled-coil region" evidence="4">
    <location>
        <begin position="942"/>
        <end position="1025"/>
    </location>
</feature>
<evidence type="ECO:0000256" key="4">
    <source>
        <dbReference type="SAM" id="Coils"/>
    </source>
</evidence>
<keyword evidence="2 4" id="KW-0175">Coiled coil</keyword>
<feature type="domain" description="NUA/TPR/MLP1-2-like" evidence="8">
    <location>
        <begin position="397"/>
        <end position="503"/>
    </location>
</feature>
<dbReference type="PANTHER" id="PTHR18898">
    <property type="entry name" value="NUCLEOPROTEIN TPR-RELATED"/>
    <property type="match status" value="1"/>
</dbReference>
<evidence type="ECO:0000256" key="2">
    <source>
        <dbReference type="ARBA" id="ARBA00023054"/>
    </source>
</evidence>
<evidence type="ECO:0000259" key="8">
    <source>
        <dbReference type="Pfam" id="PF25785"/>
    </source>
</evidence>
<name>A0A167EMB3_9ASCO</name>
<feature type="coiled-coil region" evidence="4">
    <location>
        <begin position="732"/>
        <end position="877"/>
    </location>
</feature>
<evidence type="ECO:0000256" key="3">
    <source>
        <dbReference type="ARBA" id="ARBA00023242"/>
    </source>
</evidence>
<comment type="subcellular location">
    <subcellularLocation>
        <location evidence="1">Nucleus</location>
    </subcellularLocation>
</comment>
<keyword evidence="3" id="KW-0539">Nucleus</keyword>
<dbReference type="InterPro" id="IPR057974">
    <property type="entry name" value="NUA/TPR/MLP1-2-like_dom"/>
</dbReference>
<dbReference type="GO" id="GO:0006606">
    <property type="term" value="P:protein import into nucleus"/>
    <property type="evidence" value="ECO:0007669"/>
    <property type="project" value="InterPro"/>
</dbReference>
<feature type="compositionally biased region" description="Low complexity" evidence="5">
    <location>
        <begin position="1705"/>
        <end position="1723"/>
    </location>
</feature>
<dbReference type="InterPro" id="IPR012929">
    <property type="entry name" value="Nucleoprot-TPR/MLP1-2_dom"/>
</dbReference>
<feature type="region of interest" description="Disordered" evidence="5">
    <location>
        <begin position="1682"/>
        <end position="1811"/>
    </location>
</feature>
<dbReference type="GO" id="GO:0005643">
    <property type="term" value="C:nuclear pore"/>
    <property type="evidence" value="ECO:0007669"/>
    <property type="project" value="TreeGrafter"/>
</dbReference>
<dbReference type="GO" id="GO:0017056">
    <property type="term" value="F:structural constituent of nuclear pore"/>
    <property type="evidence" value="ECO:0007669"/>
    <property type="project" value="TreeGrafter"/>
</dbReference>
<dbReference type="KEGG" id="slb:AWJ20_5207"/>
<evidence type="ECO:0000259" key="6">
    <source>
        <dbReference type="Pfam" id="PF07926"/>
    </source>
</evidence>
<reference evidence="9 10" key="1">
    <citation type="submission" date="2016-02" db="EMBL/GenBank/DDBJ databases">
        <title>Complete genome sequence and transcriptome regulation of the pentose utilising yeast Sugiyamaella lignohabitans.</title>
        <authorList>
            <person name="Bellasio M."/>
            <person name="Peymann A."/>
            <person name="Valli M."/>
            <person name="Sipitzky M."/>
            <person name="Graf A."/>
            <person name="Sauer M."/>
            <person name="Marx H."/>
            <person name="Mattanovich D."/>
        </authorList>
    </citation>
    <scope>NUCLEOTIDE SEQUENCE [LARGE SCALE GENOMIC DNA]</scope>
    <source>
        <strain evidence="9 10">CBS 10342</strain>
    </source>
</reference>
<feature type="compositionally biased region" description="Basic and acidic residues" evidence="5">
    <location>
        <begin position="1613"/>
        <end position="1625"/>
    </location>
</feature>